<dbReference type="Proteomes" id="UP000824120">
    <property type="component" value="Chromosome 7"/>
</dbReference>
<reference evidence="1 2" key="1">
    <citation type="submission" date="2020-09" db="EMBL/GenBank/DDBJ databases">
        <title>De no assembly of potato wild relative species, Solanum commersonii.</title>
        <authorList>
            <person name="Cho K."/>
        </authorList>
    </citation>
    <scope>NUCLEOTIDE SEQUENCE [LARGE SCALE GENOMIC DNA]</scope>
    <source>
        <strain evidence="1">LZ3.2</strain>
        <tissue evidence="1">Leaf</tissue>
    </source>
</reference>
<evidence type="ECO:0000313" key="1">
    <source>
        <dbReference type="EMBL" id="KAG5593667.1"/>
    </source>
</evidence>
<gene>
    <name evidence="1" type="ORF">H5410_034899</name>
</gene>
<comment type="caution">
    <text evidence="1">The sequence shown here is derived from an EMBL/GenBank/DDBJ whole genome shotgun (WGS) entry which is preliminary data.</text>
</comment>
<name>A0A9J5XZ82_SOLCO</name>
<dbReference type="EMBL" id="JACXVP010000007">
    <property type="protein sequence ID" value="KAG5593667.1"/>
    <property type="molecule type" value="Genomic_DNA"/>
</dbReference>
<accession>A0A9J5XZ82</accession>
<evidence type="ECO:0000313" key="2">
    <source>
        <dbReference type="Proteomes" id="UP000824120"/>
    </source>
</evidence>
<organism evidence="1 2">
    <name type="scientific">Solanum commersonii</name>
    <name type="common">Commerson's wild potato</name>
    <name type="synonym">Commerson's nightshade</name>
    <dbReference type="NCBI Taxonomy" id="4109"/>
    <lineage>
        <taxon>Eukaryota</taxon>
        <taxon>Viridiplantae</taxon>
        <taxon>Streptophyta</taxon>
        <taxon>Embryophyta</taxon>
        <taxon>Tracheophyta</taxon>
        <taxon>Spermatophyta</taxon>
        <taxon>Magnoliopsida</taxon>
        <taxon>eudicotyledons</taxon>
        <taxon>Gunneridae</taxon>
        <taxon>Pentapetalae</taxon>
        <taxon>asterids</taxon>
        <taxon>lamiids</taxon>
        <taxon>Solanales</taxon>
        <taxon>Solanaceae</taxon>
        <taxon>Solanoideae</taxon>
        <taxon>Solaneae</taxon>
        <taxon>Solanum</taxon>
    </lineage>
</organism>
<sequence length="64" mass="7222">MADNYALHGTKTRCLQDEGTMAEKQISGESGTRKQGPEIALTRVKVNFERSLMKLMIADDRNEH</sequence>
<dbReference type="AlphaFoldDB" id="A0A9J5XZ82"/>
<protein>
    <submittedName>
        <fullName evidence="1">Uncharacterized protein</fullName>
    </submittedName>
</protein>
<proteinExistence type="predicted"/>
<keyword evidence="2" id="KW-1185">Reference proteome</keyword>